<name>A0ACC2J037_9PEZI</name>
<evidence type="ECO:0000313" key="1">
    <source>
        <dbReference type="EMBL" id="KAJ8120699.1"/>
    </source>
</evidence>
<sequence>MKPVKTYFLAPNFDYAPGGPLCLGRILTNPFDPGTGINTDTPISFPATMPVNRTVKMDWKAETKRQKGVIVGVWLEFLKFVGITFELDVDGDFEEKSVYDIDALETESIEPTKDYIQQTVLDQRVSSHIAESGYRKPIYMITGVKIARGATAYLEKRRVSGIQGRVGTDLLSGGLPVTVGPNMGFRRDRRDLFAFDGGSDFVFAYRLREIYYERNLRIKDKQYTKGALYELRNTQHGSLSRQLRDVSDGQGEMPNLTVGACAEESETITHLGVSTIDVLDEEDGEICRCVAPAR</sequence>
<organism evidence="1 2">
    <name type="scientific">Nemania bipapillata</name>
    <dbReference type="NCBI Taxonomy" id="110536"/>
    <lineage>
        <taxon>Eukaryota</taxon>
        <taxon>Fungi</taxon>
        <taxon>Dikarya</taxon>
        <taxon>Ascomycota</taxon>
        <taxon>Pezizomycotina</taxon>
        <taxon>Sordariomycetes</taxon>
        <taxon>Xylariomycetidae</taxon>
        <taxon>Xylariales</taxon>
        <taxon>Xylariaceae</taxon>
        <taxon>Nemania</taxon>
    </lineage>
</organism>
<evidence type="ECO:0000313" key="2">
    <source>
        <dbReference type="Proteomes" id="UP001153334"/>
    </source>
</evidence>
<protein>
    <submittedName>
        <fullName evidence="1">Uncharacterized protein</fullName>
    </submittedName>
</protein>
<comment type="caution">
    <text evidence="1">The sequence shown here is derived from an EMBL/GenBank/DDBJ whole genome shotgun (WGS) entry which is preliminary data.</text>
</comment>
<gene>
    <name evidence="1" type="ORF">ONZ43_g2659</name>
</gene>
<proteinExistence type="predicted"/>
<dbReference type="EMBL" id="JAPESX010000562">
    <property type="protein sequence ID" value="KAJ8120699.1"/>
    <property type="molecule type" value="Genomic_DNA"/>
</dbReference>
<accession>A0ACC2J037</accession>
<dbReference type="Proteomes" id="UP001153334">
    <property type="component" value="Unassembled WGS sequence"/>
</dbReference>
<keyword evidence="2" id="KW-1185">Reference proteome</keyword>
<reference evidence="1" key="1">
    <citation type="submission" date="2022-11" db="EMBL/GenBank/DDBJ databases">
        <title>Genome Sequence of Nemania bipapillata.</title>
        <authorList>
            <person name="Buettner E."/>
        </authorList>
    </citation>
    <scope>NUCLEOTIDE SEQUENCE</scope>
    <source>
        <strain evidence="1">CP14</strain>
    </source>
</reference>